<evidence type="ECO:0000259" key="4">
    <source>
        <dbReference type="Pfam" id="PF00535"/>
    </source>
</evidence>
<dbReference type="CDD" id="cd00761">
    <property type="entry name" value="Glyco_tranf_GTA_type"/>
    <property type="match status" value="1"/>
</dbReference>
<dbReference type="PANTHER" id="PTHR22916:SF51">
    <property type="entry name" value="GLYCOSYLTRANSFERASE EPSH-RELATED"/>
    <property type="match status" value="1"/>
</dbReference>
<evidence type="ECO:0000313" key="5">
    <source>
        <dbReference type="EMBL" id="APH03461.1"/>
    </source>
</evidence>
<organism evidence="5 6">
    <name type="scientific">Bacillus weihaiensis</name>
    <dbReference type="NCBI Taxonomy" id="1547283"/>
    <lineage>
        <taxon>Bacteria</taxon>
        <taxon>Bacillati</taxon>
        <taxon>Bacillota</taxon>
        <taxon>Bacilli</taxon>
        <taxon>Bacillales</taxon>
        <taxon>Bacillaceae</taxon>
        <taxon>Bacillus</taxon>
    </lineage>
</organism>
<protein>
    <recommendedName>
        <fullName evidence="4">Glycosyltransferase 2-like domain-containing protein</fullName>
    </recommendedName>
</protein>
<dbReference type="KEGG" id="bwh:A9C19_01090"/>
<gene>
    <name evidence="5" type="ORF">A9C19_01090</name>
</gene>
<dbReference type="AlphaFoldDB" id="A0A1L3MMB2"/>
<proteinExistence type="inferred from homology"/>
<keyword evidence="2" id="KW-0328">Glycosyltransferase</keyword>
<dbReference type="OrthoDB" id="396512at2"/>
<dbReference type="Pfam" id="PF00535">
    <property type="entry name" value="Glycos_transf_2"/>
    <property type="match status" value="1"/>
</dbReference>
<comment type="similarity">
    <text evidence="1">Belongs to the glycosyltransferase 2 family.</text>
</comment>
<evidence type="ECO:0000313" key="6">
    <source>
        <dbReference type="Proteomes" id="UP000181936"/>
    </source>
</evidence>
<dbReference type="InterPro" id="IPR029044">
    <property type="entry name" value="Nucleotide-diphossugar_trans"/>
</dbReference>
<keyword evidence="6" id="KW-1185">Reference proteome</keyword>
<sequence>MNKVVSIVVPIYNVERYINRCVDSLLSQTYSNLEIILVNDESPDNCPEICEEYSKIDNRVKVIHKKNGGLSDARNAGMEIANGDYIIFIDSDDYVEQNMVEKALNAAESSNSEVVIWSFFADYVDENENLLKSIISDHKPGVFSRDDFKDLKIEKKLIGNLGYAWNKMYNRHFLNENNFKFTKGLSLVEDIVFNSSVLSICKKIVFIGDPLVHYMQRPRETLGNKFYENYFQIKQNGIRAVESLLKAWGQEDKVISSIVASLGFGALKTTIRSLSVEENISDTQKRKFLNKLFQEPEVKEMIKGLNSLSFKDKVICILVKLKQSIILLNFYKIFQ</sequence>
<evidence type="ECO:0000256" key="1">
    <source>
        <dbReference type="ARBA" id="ARBA00006739"/>
    </source>
</evidence>
<keyword evidence="3" id="KW-0808">Transferase</keyword>
<dbReference type="RefSeq" id="WP_072578249.1">
    <property type="nucleotide sequence ID" value="NZ_CP016020.1"/>
</dbReference>
<reference evidence="5 6" key="1">
    <citation type="journal article" date="2016" name="Sci. Rep.">
        <title>Complete genome sequence and transcriptomic analysis of a novel marine strain Bacillus weihaiensis reveals the mechanism of brown algae degradation.</title>
        <authorList>
            <person name="Zhu Y."/>
            <person name="Chen P."/>
            <person name="Bao Y."/>
            <person name="Men Y."/>
            <person name="Zeng Y."/>
            <person name="Yang J."/>
            <person name="Sun J."/>
            <person name="Sun Y."/>
        </authorList>
    </citation>
    <scope>NUCLEOTIDE SEQUENCE [LARGE SCALE GENOMIC DNA]</scope>
    <source>
        <strain evidence="5 6">Alg07</strain>
    </source>
</reference>
<evidence type="ECO:0000256" key="2">
    <source>
        <dbReference type="ARBA" id="ARBA00022676"/>
    </source>
</evidence>
<dbReference type="EMBL" id="CP016020">
    <property type="protein sequence ID" value="APH03461.1"/>
    <property type="molecule type" value="Genomic_DNA"/>
</dbReference>
<dbReference type="PANTHER" id="PTHR22916">
    <property type="entry name" value="GLYCOSYLTRANSFERASE"/>
    <property type="match status" value="1"/>
</dbReference>
<dbReference type="SUPFAM" id="SSF53448">
    <property type="entry name" value="Nucleotide-diphospho-sugar transferases"/>
    <property type="match status" value="1"/>
</dbReference>
<feature type="domain" description="Glycosyltransferase 2-like" evidence="4">
    <location>
        <begin position="6"/>
        <end position="174"/>
    </location>
</feature>
<evidence type="ECO:0000256" key="3">
    <source>
        <dbReference type="ARBA" id="ARBA00022679"/>
    </source>
</evidence>
<accession>A0A1L3MMB2</accession>
<dbReference type="Proteomes" id="UP000181936">
    <property type="component" value="Chromosome"/>
</dbReference>
<dbReference type="Gene3D" id="3.90.550.10">
    <property type="entry name" value="Spore Coat Polysaccharide Biosynthesis Protein SpsA, Chain A"/>
    <property type="match status" value="1"/>
</dbReference>
<dbReference type="STRING" id="1547283.A9C19_01090"/>
<dbReference type="InterPro" id="IPR001173">
    <property type="entry name" value="Glyco_trans_2-like"/>
</dbReference>
<dbReference type="GO" id="GO:0016757">
    <property type="term" value="F:glycosyltransferase activity"/>
    <property type="evidence" value="ECO:0007669"/>
    <property type="project" value="UniProtKB-KW"/>
</dbReference>
<name>A0A1L3MMB2_9BACI</name>